<feature type="region of interest" description="Disordered" evidence="2">
    <location>
        <begin position="1119"/>
        <end position="1357"/>
    </location>
</feature>
<sequence length="1357" mass="152657">MAPSPAYETQDELLMTSDSLFVRQERETSDGDERQQELTTIRKSRSPVDSFLGQNVPGQQSTGLSFLREPPKSTTFTGNLPSRRPMPQTVELMQGFQYGPAVPIAPGQFTRRLCSPAPVPPKDAQQEPRVHTGVPKLATKPLSPKAPRPEPLQDDHLPNQRMSPPPPKSRMNREMLPPKQVPNDTTALQMLLERNSDRPQIMAPPIPQPPRAETRTHSTSTENRIAPTAIRRAPFEEPRGFPVTDLEMPRNRHTGQHEPASDLSEEQERPRSHKSQVRRENRDVNYWEPRNDGMADRHHDPRSRGIANPQIPSVGSNKPQRQHPRTSAESTAEMSTRSVHPRPQSARGPMVDERHEYEHGQIPRSPNGSRRRSAHQPPVSALMSSEMSEVQTSSPANQATKNTHEFSTSMARAINHFNISQKTALEHQKAHYKRKLRAFQRKVDKLVETLEKLEKRDGELVEKLQSSKDSNRAMADQIKALEEQVELEKREKQSLEESHEAFRDQSAKDADERQRLFDQIEKRNGELTKEVHALKSSLKLSRDVLEKCEARILDVESRAVQEQAEKENVYLQLDSAKQQLGDTQHELELERVKYQTLEEKLGDQKAKFKTLGTVSSQYEEIICGLEEVKTQIKLEHQQYNDESSSGLNTITEHFEGLSKALLAQSNTLANIEARCTTEADLGGINSKLEAILEYQNSRPQEPGSTLCKDIQESVLKVQKQLEDREELLRQRLEDKTKENITMSSLLKEKESGLQYCQTALESERERYEAEIQDLSDTISLLEESLDRTETTNRQLEATRDEARNEIKRLQEAVSSKATHIKELEDNLKERKEAADAISDIRAHNAKLVEQLQEKEEAARVAISDAADLARLEVRTEMKQEIGEVKNAQDQIQQQRDALSEQVRELKEEIGRMEESKRKDAAMIATLHANIREAEKRYEQVSQEKTQDSERIEALKSEIVTMKTEATELKGQVDYQIAKARQFVDTLKQLAEQHGVSFSVLDNLENLYEGRLDDGGMVPRIAGAVDLFIGSQMSSELTVGDSSQPSSLFERSLASFRNVRTLLSKARLADTLRSERNSAGSSNQLMIHNSRSTENDNDGFPLSHEARLLAEERRVVVRSPAGFQLEPSPPTIHQEKTRRRQGPQPKSIMKPPPMTRNMAAQFWSPVVPDAGSLPGPGNQNSSQDMSSGPTSAQQTHTPPDDIVNESFQSTGSKRKRTSDNAAPASSTSRRKRGKKGDQNDSPSQDSMSGGRFKENISISGPQYAANVNGFFQGQNGGAGEEVHRNNDDSQIPRRVLRGRKNSAQATSGILGGGEEAPKLLPIVPRQPNQRTYGTSKTESEVESQNDSQSSYWPPKTDT</sequence>
<dbReference type="EMBL" id="MU858046">
    <property type="protein sequence ID" value="KAK4219942.1"/>
    <property type="molecule type" value="Genomic_DNA"/>
</dbReference>
<dbReference type="PANTHER" id="PTHR23159">
    <property type="entry name" value="CENTROSOMAL PROTEIN 2"/>
    <property type="match status" value="1"/>
</dbReference>
<dbReference type="PANTHER" id="PTHR23159:SF31">
    <property type="entry name" value="CENTROSOME-ASSOCIATED PROTEIN CEP250 ISOFORM X1"/>
    <property type="match status" value="1"/>
</dbReference>
<evidence type="ECO:0000313" key="3">
    <source>
        <dbReference type="EMBL" id="KAK4219942.1"/>
    </source>
</evidence>
<gene>
    <name evidence="3" type="ORF">QBC37DRAFT_74580</name>
</gene>
<feature type="compositionally biased region" description="Basic and acidic residues" evidence="2">
    <location>
        <begin position="277"/>
        <end position="303"/>
    </location>
</feature>
<feature type="region of interest" description="Disordered" evidence="2">
    <location>
        <begin position="115"/>
        <end position="181"/>
    </location>
</feature>
<dbReference type="Proteomes" id="UP001301769">
    <property type="component" value="Unassembled WGS sequence"/>
</dbReference>
<feature type="region of interest" description="Disordered" evidence="2">
    <location>
        <begin position="195"/>
        <end position="401"/>
    </location>
</feature>
<comment type="caution">
    <text evidence="3">The sequence shown here is derived from an EMBL/GenBank/DDBJ whole genome shotgun (WGS) entry which is preliminary data.</text>
</comment>
<organism evidence="3 4">
    <name type="scientific">Rhypophila decipiens</name>
    <dbReference type="NCBI Taxonomy" id="261697"/>
    <lineage>
        <taxon>Eukaryota</taxon>
        <taxon>Fungi</taxon>
        <taxon>Dikarya</taxon>
        <taxon>Ascomycota</taxon>
        <taxon>Pezizomycotina</taxon>
        <taxon>Sordariomycetes</taxon>
        <taxon>Sordariomycetidae</taxon>
        <taxon>Sordariales</taxon>
        <taxon>Naviculisporaceae</taxon>
        <taxon>Rhypophila</taxon>
    </lineage>
</organism>
<feature type="compositionally biased region" description="Basic and acidic residues" evidence="2">
    <location>
        <begin position="247"/>
        <end position="270"/>
    </location>
</feature>
<keyword evidence="1" id="KW-0175">Coiled coil</keyword>
<feature type="region of interest" description="Disordered" evidence="2">
    <location>
        <begin position="489"/>
        <end position="509"/>
    </location>
</feature>
<protein>
    <submittedName>
        <fullName evidence="3">Uncharacterized protein</fullName>
    </submittedName>
</protein>
<feature type="coiled-coil region" evidence="1">
    <location>
        <begin position="545"/>
        <end position="607"/>
    </location>
</feature>
<reference evidence="3" key="2">
    <citation type="submission" date="2023-05" db="EMBL/GenBank/DDBJ databases">
        <authorList>
            <consortium name="Lawrence Berkeley National Laboratory"/>
            <person name="Steindorff A."/>
            <person name="Hensen N."/>
            <person name="Bonometti L."/>
            <person name="Westerberg I."/>
            <person name="Brannstrom I.O."/>
            <person name="Guillou S."/>
            <person name="Cros-Aarteil S."/>
            <person name="Calhoun S."/>
            <person name="Haridas S."/>
            <person name="Kuo A."/>
            <person name="Mondo S."/>
            <person name="Pangilinan J."/>
            <person name="Riley R."/>
            <person name="Labutti K."/>
            <person name="Andreopoulos B."/>
            <person name="Lipzen A."/>
            <person name="Chen C."/>
            <person name="Yanf M."/>
            <person name="Daum C."/>
            <person name="Ng V."/>
            <person name="Clum A."/>
            <person name="Ohm R."/>
            <person name="Martin F."/>
            <person name="Silar P."/>
            <person name="Natvig D."/>
            <person name="Lalanne C."/>
            <person name="Gautier V."/>
            <person name="Ament-Velasquez S.L."/>
            <person name="Kruys A."/>
            <person name="Hutchinson M.I."/>
            <person name="Powell A.J."/>
            <person name="Barry K."/>
            <person name="Miller A.N."/>
            <person name="Grigoriev I.V."/>
            <person name="Debuchy R."/>
            <person name="Gladieux P."/>
            <person name="Thoren M.H."/>
            <person name="Johannesson H."/>
        </authorList>
    </citation>
    <scope>NUCLEOTIDE SEQUENCE</scope>
    <source>
        <strain evidence="3">PSN293</strain>
    </source>
</reference>
<feature type="compositionally biased region" description="Polar residues" evidence="2">
    <location>
        <begin position="382"/>
        <end position="401"/>
    </location>
</feature>
<reference evidence="3" key="1">
    <citation type="journal article" date="2023" name="Mol. Phylogenet. Evol.">
        <title>Genome-scale phylogeny and comparative genomics of the fungal order Sordariales.</title>
        <authorList>
            <person name="Hensen N."/>
            <person name="Bonometti L."/>
            <person name="Westerberg I."/>
            <person name="Brannstrom I.O."/>
            <person name="Guillou S."/>
            <person name="Cros-Aarteil S."/>
            <person name="Calhoun S."/>
            <person name="Haridas S."/>
            <person name="Kuo A."/>
            <person name="Mondo S."/>
            <person name="Pangilinan J."/>
            <person name="Riley R."/>
            <person name="LaButti K."/>
            <person name="Andreopoulos B."/>
            <person name="Lipzen A."/>
            <person name="Chen C."/>
            <person name="Yan M."/>
            <person name="Daum C."/>
            <person name="Ng V."/>
            <person name="Clum A."/>
            <person name="Steindorff A."/>
            <person name="Ohm R.A."/>
            <person name="Martin F."/>
            <person name="Silar P."/>
            <person name="Natvig D.O."/>
            <person name="Lalanne C."/>
            <person name="Gautier V."/>
            <person name="Ament-Velasquez S.L."/>
            <person name="Kruys A."/>
            <person name="Hutchinson M.I."/>
            <person name="Powell A.J."/>
            <person name="Barry K."/>
            <person name="Miller A.N."/>
            <person name="Grigoriev I.V."/>
            <person name="Debuchy R."/>
            <person name="Gladieux P."/>
            <person name="Hiltunen Thoren M."/>
            <person name="Johannesson H."/>
        </authorList>
    </citation>
    <scope>NUCLEOTIDE SEQUENCE</scope>
    <source>
        <strain evidence="3">PSN293</strain>
    </source>
</reference>
<accession>A0AAN6YPD1</accession>
<evidence type="ECO:0000313" key="4">
    <source>
        <dbReference type="Proteomes" id="UP001301769"/>
    </source>
</evidence>
<feature type="compositionally biased region" description="Polar residues" evidence="2">
    <location>
        <begin position="52"/>
        <end position="64"/>
    </location>
</feature>
<feature type="compositionally biased region" description="Polar residues" evidence="2">
    <location>
        <begin position="1076"/>
        <end position="1091"/>
    </location>
</feature>
<feature type="compositionally biased region" description="Polar residues" evidence="2">
    <location>
        <begin position="310"/>
        <end position="338"/>
    </location>
</feature>
<feature type="compositionally biased region" description="Basic and acidic residues" evidence="2">
    <location>
        <begin position="147"/>
        <end position="158"/>
    </location>
</feature>
<feature type="coiled-coil region" evidence="1">
    <location>
        <begin position="718"/>
        <end position="971"/>
    </location>
</feature>
<feature type="compositionally biased region" description="Basic and acidic residues" evidence="2">
    <location>
        <begin position="350"/>
        <end position="361"/>
    </location>
</feature>
<evidence type="ECO:0000256" key="1">
    <source>
        <dbReference type="SAM" id="Coils"/>
    </source>
</evidence>
<feature type="region of interest" description="Disordered" evidence="2">
    <location>
        <begin position="24"/>
        <end position="86"/>
    </location>
</feature>
<keyword evidence="4" id="KW-1185">Reference proteome</keyword>
<proteinExistence type="predicted"/>
<feature type="compositionally biased region" description="Polar residues" evidence="2">
    <location>
        <begin position="1176"/>
        <end position="1196"/>
    </location>
</feature>
<feature type="compositionally biased region" description="Basic and acidic residues" evidence="2">
    <location>
        <begin position="1279"/>
        <end position="1290"/>
    </location>
</feature>
<feature type="compositionally biased region" description="Basic and acidic residues" evidence="2">
    <location>
        <begin position="24"/>
        <end position="36"/>
    </location>
</feature>
<feature type="compositionally biased region" description="Polar residues" evidence="2">
    <location>
        <begin position="1325"/>
        <end position="1350"/>
    </location>
</feature>
<evidence type="ECO:0000256" key="2">
    <source>
        <dbReference type="SAM" id="MobiDB-lite"/>
    </source>
</evidence>
<feature type="region of interest" description="Disordered" evidence="2">
    <location>
        <begin position="1073"/>
        <end position="1100"/>
    </location>
</feature>
<name>A0AAN6YPD1_9PEZI</name>